<dbReference type="NCBIfam" id="TIGR03187">
    <property type="entry name" value="DGQHR"/>
    <property type="match status" value="1"/>
</dbReference>
<dbReference type="InterPro" id="IPR011856">
    <property type="entry name" value="tRNA_endonuc-like_dom_sf"/>
</dbReference>
<dbReference type="EMBL" id="QNSB01000001">
    <property type="protein sequence ID" value="RBP74792.1"/>
    <property type="molecule type" value="Genomic_DNA"/>
</dbReference>
<dbReference type="InterPro" id="IPR017601">
    <property type="entry name" value="DGQHR-contain_dom"/>
</dbReference>
<protein>
    <submittedName>
        <fullName evidence="1">DNA sulfur modification protein DndB</fullName>
    </submittedName>
</protein>
<dbReference type="InterPro" id="IPR011335">
    <property type="entry name" value="Restrct_endonuc-II-like"/>
</dbReference>
<organism evidence="1 2">
    <name type="scientific">Brevibacterium celere</name>
    <dbReference type="NCBI Taxonomy" id="225845"/>
    <lineage>
        <taxon>Bacteria</taxon>
        <taxon>Bacillati</taxon>
        <taxon>Actinomycetota</taxon>
        <taxon>Actinomycetes</taxon>
        <taxon>Micrococcales</taxon>
        <taxon>Brevibacteriaceae</taxon>
        <taxon>Brevibacterium</taxon>
    </lineage>
</organism>
<dbReference type="CDD" id="cd16413">
    <property type="entry name" value="DGQHR_domain"/>
    <property type="match status" value="1"/>
</dbReference>
<dbReference type="AlphaFoldDB" id="A0A366IQL7"/>
<dbReference type="Proteomes" id="UP000253509">
    <property type="component" value="Unassembled WGS sequence"/>
</dbReference>
<dbReference type="Pfam" id="PF14072">
    <property type="entry name" value="DndB"/>
    <property type="match status" value="1"/>
</dbReference>
<name>A0A366IQL7_9MICO</name>
<gene>
    <name evidence="1" type="ORF">DFO65_101518</name>
</gene>
<reference evidence="1 2" key="1">
    <citation type="submission" date="2018-06" db="EMBL/GenBank/DDBJ databases">
        <title>Freshwater and sediment microbial communities from various areas in North America, analyzing microbe dynamics in response to fracking.</title>
        <authorList>
            <person name="Lamendella R."/>
        </authorList>
    </citation>
    <scope>NUCLEOTIDE SEQUENCE [LARGE SCALE GENOMIC DNA]</scope>
    <source>
        <strain evidence="1 2">3b_TX</strain>
    </source>
</reference>
<dbReference type="Gene3D" id="3.40.1350.10">
    <property type="match status" value="1"/>
</dbReference>
<dbReference type="RefSeq" id="WP_113902821.1">
    <property type="nucleotide sequence ID" value="NZ_QNSB01000001.1"/>
</dbReference>
<sequence length="762" mass="87429">MSDGFNLLDKNKIRSEIIRRQNPYLREKIPYERRSEYENSAKGWVLDKELKTSIWMRRPKPHDVLFEDRVWAMCARLGFDQINADRNLRIQYGKEKNEAKQIDVLAADDEVVLVIECKSSNADKAPTHQFKGEIEAISGYRPGLIRSLRNEFPGRKIKFIFAASNIAVSKNTINRIESSDIAYLDEEAIDYYHELADHLGSASKFQLLGNLFHGQKISAMNTTVPAIRGKMGGYTYYSFAIEPERLLKIAYVLHRNNANTRWMPTYQRIIKKPRLKSVGEFIENGGFFPNSLIININNAGRPLKFDKVQKSDGTDSLGILHLPAKYRSAYVIDGQHRLYGYAHSDRAATELVPVVAFVDMPGQKQLEMFMDINENQQSVPKNLRLTLKTDLEWESPDMKRQAEALKLKVAQLLGEQKTSPLRGRVVIGEEKASERRCISLDAIGRGIDRGGFIGEFTKNSMKKAGSFYRGSIDATLEPLTDFLELCFDRFRIQLAAQWDLGRGEGGFVFTNAGTEAILRVTGDVVDFLISEGTIDPLGQTPDELFPPVCELLDIVIEYIDGLSPDQVSEFRTWLGSGGPTRYWRNFQGAIVARRRDFQPEGYREWLRNQEKQFNSESYTMINDIENFLRDDIRRNLEDEFGSDWYKIGVPKQVYQEAQSTAAAKNYDSPTGVSVSWWDCLYIVSYQKILLHFKHDVWLRRFDSRYTMPSSQGSARKAKVDWMNQLNDIRNDVMHNRAVTEDQFTFLQSVYSHFVVGSGRRET</sequence>
<proteinExistence type="predicted"/>
<dbReference type="SUPFAM" id="SSF52980">
    <property type="entry name" value="Restriction endonuclease-like"/>
    <property type="match status" value="1"/>
</dbReference>
<comment type="caution">
    <text evidence="1">The sequence shown here is derived from an EMBL/GenBank/DDBJ whole genome shotgun (WGS) entry which is preliminary data.</text>
</comment>
<keyword evidence="2" id="KW-1185">Reference proteome</keyword>
<dbReference type="InterPro" id="IPR017642">
    <property type="entry name" value="DNA_S_mod_DndB"/>
</dbReference>
<dbReference type="GO" id="GO:0003676">
    <property type="term" value="F:nucleic acid binding"/>
    <property type="evidence" value="ECO:0007669"/>
    <property type="project" value="InterPro"/>
</dbReference>
<evidence type="ECO:0000313" key="2">
    <source>
        <dbReference type="Proteomes" id="UP000253509"/>
    </source>
</evidence>
<evidence type="ECO:0000313" key="1">
    <source>
        <dbReference type="EMBL" id="RBP74792.1"/>
    </source>
</evidence>
<accession>A0A366IQL7</accession>